<dbReference type="InParanoid" id="W7XCH9"/>
<evidence type="ECO:0000313" key="1">
    <source>
        <dbReference type="EMBL" id="EWS75162.1"/>
    </source>
</evidence>
<gene>
    <name evidence="1" type="ORF">TTHERM_000324193</name>
</gene>
<dbReference type="RefSeq" id="XP_012652318.1">
    <property type="nucleotide sequence ID" value="XM_012796864.1"/>
</dbReference>
<name>W7XCH9_TETTS</name>
<dbReference type="Proteomes" id="UP000009168">
    <property type="component" value="Unassembled WGS sequence"/>
</dbReference>
<protein>
    <submittedName>
        <fullName evidence="1">Uncharacterized protein</fullName>
    </submittedName>
</protein>
<reference evidence="2" key="1">
    <citation type="journal article" date="2006" name="PLoS Biol.">
        <title>Macronuclear genome sequence of the ciliate Tetrahymena thermophila, a model eukaryote.</title>
        <authorList>
            <person name="Eisen J.A."/>
            <person name="Coyne R.S."/>
            <person name="Wu M."/>
            <person name="Wu D."/>
            <person name="Thiagarajan M."/>
            <person name="Wortman J.R."/>
            <person name="Badger J.H."/>
            <person name="Ren Q."/>
            <person name="Amedeo P."/>
            <person name="Jones K.M."/>
            <person name="Tallon L.J."/>
            <person name="Delcher A.L."/>
            <person name="Salzberg S.L."/>
            <person name="Silva J.C."/>
            <person name="Haas B.J."/>
            <person name="Majoros W.H."/>
            <person name="Farzad M."/>
            <person name="Carlton J.M."/>
            <person name="Smith R.K. Jr."/>
            <person name="Garg J."/>
            <person name="Pearlman R.E."/>
            <person name="Karrer K.M."/>
            <person name="Sun L."/>
            <person name="Manning G."/>
            <person name="Elde N.C."/>
            <person name="Turkewitz A.P."/>
            <person name="Asai D.J."/>
            <person name="Wilkes D.E."/>
            <person name="Wang Y."/>
            <person name="Cai H."/>
            <person name="Collins K."/>
            <person name="Stewart B.A."/>
            <person name="Lee S.R."/>
            <person name="Wilamowska K."/>
            <person name="Weinberg Z."/>
            <person name="Ruzzo W.L."/>
            <person name="Wloga D."/>
            <person name="Gaertig J."/>
            <person name="Frankel J."/>
            <person name="Tsao C.-C."/>
            <person name="Gorovsky M.A."/>
            <person name="Keeling P.J."/>
            <person name="Waller R.F."/>
            <person name="Patron N.J."/>
            <person name="Cherry J.M."/>
            <person name="Stover N.A."/>
            <person name="Krieger C.J."/>
            <person name="del Toro C."/>
            <person name="Ryder H.F."/>
            <person name="Williamson S.C."/>
            <person name="Barbeau R.A."/>
            <person name="Hamilton E.P."/>
            <person name="Orias E."/>
        </authorList>
    </citation>
    <scope>NUCLEOTIDE SEQUENCE [LARGE SCALE GENOMIC DNA]</scope>
    <source>
        <strain evidence="2">SB210</strain>
    </source>
</reference>
<dbReference type="AlphaFoldDB" id="W7XCH9"/>
<keyword evidence="2" id="KW-1185">Reference proteome</keyword>
<evidence type="ECO:0000313" key="2">
    <source>
        <dbReference type="Proteomes" id="UP000009168"/>
    </source>
</evidence>
<organism evidence="1 2">
    <name type="scientific">Tetrahymena thermophila (strain SB210)</name>
    <dbReference type="NCBI Taxonomy" id="312017"/>
    <lineage>
        <taxon>Eukaryota</taxon>
        <taxon>Sar</taxon>
        <taxon>Alveolata</taxon>
        <taxon>Ciliophora</taxon>
        <taxon>Intramacronucleata</taxon>
        <taxon>Oligohymenophorea</taxon>
        <taxon>Hymenostomatida</taxon>
        <taxon>Tetrahymenina</taxon>
        <taxon>Tetrahymenidae</taxon>
        <taxon>Tetrahymena</taxon>
    </lineage>
</organism>
<sequence>MKGPTGIRTQVKGFKVPSTNHYTMEPEHIIQQQLISPTGIRTQVKGFKVPSTNHYTMEPEHNKYYLIFWVNNLQNLENNQLLYHVVARTNVQV</sequence>
<dbReference type="EMBL" id="GG662743">
    <property type="protein sequence ID" value="EWS75162.1"/>
    <property type="molecule type" value="Genomic_DNA"/>
</dbReference>
<dbReference type="KEGG" id="tet:TTHERM_000324193"/>
<proteinExistence type="predicted"/>
<dbReference type="GeneID" id="24438445"/>
<accession>W7XCH9</accession>